<accession>A0A1I3TI49</accession>
<keyword evidence="1" id="KW-1133">Transmembrane helix</keyword>
<sequence>MKDETQARGTTSIISDVLAHISNLIRKEIDLAKAEVSENISRAGIAIGLIAASLIIALVALNVLAGALVAGLTALGLEAGWSALIVGVTFAALALGMTLKGLKDLKMTSLAPTRTVKNLRRDADAVKETL</sequence>
<evidence type="ECO:0000313" key="2">
    <source>
        <dbReference type="EMBL" id="SFJ70089.1"/>
    </source>
</evidence>
<feature type="transmembrane region" description="Helical" evidence="1">
    <location>
        <begin position="79"/>
        <end position="99"/>
    </location>
</feature>
<name>A0A1I3TI49_9RHOB</name>
<feature type="transmembrane region" description="Helical" evidence="1">
    <location>
        <begin position="43"/>
        <end position="73"/>
    </location>
</feature>
<dbReference type="OrthoDB" id="7865288at2"/>
<gene>
    <name evidence="2" type="ORF">SAMN04488095_3436</name>
</gene>
<keyword evidence="3" id="KW-1185">Reference proteome</keyword>
<dbReference type="Pfam" id="PF07332">
    <property type="entry name" value="Phage_holin_3_6"/>
    <property type="match status" value="1"/>
</dbReference>
<organism evidence="2 3">
    <name type="scientific">Jannaschia pohangensis</name>
    <dbReference type="NCBI Taxonomy" id="390807"/>
    <lineage>
        <taxon>Bacteria</taxon>
        <taxon>Pseudomonadati</taxon>
        <taxon>Pseudomonadota</taxon>
        <taxon>Alphaproteobacteria</taxon>
        <taxon>Rhodobacterales</taxon>
        <taxon>Roseobacteraceae</taxon>
        <taxon>Jannaschia</taxon>
    </lineage>
</organism>
<evidence type="ECO:0000313" key="3">
    <source>
        <dbReference type="Proteomes" id="UP000199110"/>
    </source>
</evidence>
<dbReference type="InterPro" id="IPR009937">
    <property type="entry name" value="Phage_holin_3_6"/>
</dbReference>
<protein>
    <submittedName>
        <fullName evidence="2">Putative Holin-X, holin superfamily III</fullName>
    </submittedName>
</protein>
<keyword evidence="1" id="KW-0472">Membrane</keyword>
<evidence type="ECO:0000256" key="1">
    <source>
        <dbReference type="SAM" id="Phobius"/>
    </source>
</evidence>
<dbReference type="Proteomes" id="UP000199110">
    <property type="component" value="Unassembled WGS sequence"/>
</dbReference>
<dbReference type="STRING" id="390807.SAMN04488095_3436"/>
<proteinExistence type="predicted"/>
<dbReference type="RefSeq" id="WP_092783778.1">
    <property type="nucleotide sequence ID" value="NZ_FORA01000005.1"/>
</dbReference>
<keyword evidence="1" id="KW-0812">Transmembrane</keyword>
<dbReference type="AlphaFoldDB" id="A0A1I3TI49"/>
<dbReference type="EMBL" id="FORA01000005">
    <property type="protein sequence ID" value="SFJ70089.1"/>
    <property type="molecule type" value="Genomic_DNA"/>
</dbReference>
<reference evidence="2 3" key="1">
    <citation type="submission" date="2016-10" db="EMBL/GenBank/DDBJ databases">
        <authorList>
            <person name="de Groot N.N."/>
        </authorList>
    </citation>
    <scope>NUCLEOTIDE SEQUENCE [LARGE SCALE GENOMIC DNA]</scope>
    <source>
        <strain evidence="2 3">DSM 19073</strain>
    </source>
</reference>